<dbReference type="PANTHER" id="PTHR22946">
    <property type="entry name" value="DIENELACTONE HYDROLASE DOMAIN-CONTAINING PROTEIN-RELATED"/>
    <property type="match status" value="1"/>
</dbReference>
<dbReference type="InterPro" id="IPR002925">
    <property type="entry name" value="Dienelactn_hydro"/>
</dbReference>
<dbReference type="RefSeq" id="WP_121221893.1">
    <property type="nucleotide sequence ID" value="NZ_RBIG01000004.1"/>
</dbReference>
<accession>A0A420WAV8</accession>
<evidence type="ECO:0000313" key="4">
    <source>
        <dbReference type="EMBL" id="RKQ68113.1"/>
    </source>
</evidence>
<dbReference type="SUPFAM" id="SSF53474">
    <property type="entry name" value="alpha/beta-Hydrolases"/>
    <property type="match status" value="1"/>
</dbReference>
<dbReference type="PANTHER" id="PTHR22946:SF9">
    <property type="entry name" value="POLYKETIDE TRANSFERASE AF380"/>
    <property type="match status" value="1"/>
</dbReference>
<dbReference type="Gene3D" id="3.40.50.1820">
    <property type="entry name" value="alpha/beta hydrolase"/>
    <property type="match status" value="1"/>
</dbReference>
<sequence>MRRFLWILLAAFLLPATAHARLASGDWPDGAAISAIDGQPVSFESRSPFSPRDIGQGEARNPMTLASGQLFLPDRASARDKVPAVVLIHGAGGVRYGRELTYGRQFAAMGIAALVVDAFAARRELASGFTERLLNITETMLVADVYAGLRYLAGRGDIDTDRIALIGFSYGGMASTYALHEQIAKSLAPEGLRFAGHVAFYGPCVARFADKRTTGAPYLMLYGGQDALIDPERCQEVLADIRAGGSPTDVVVYDEAYHLWDGSWRGPRRISRNLAGCSFEVSQSGLVRDRNTLLPMLGPVTRRLILAACVTDDGYLIGGDPDIRQQSNAVLGRFLARLFGFPLSAEAG</sequence>
<feature type="chain" id="PRO_5019043412" evidence="2">
    <location>
        <begin position="21"/>
        <end position="348"/>
    </location>
</feature>
<evidence type="ECO:0000256" key="2">
    <source>
        <dbReference type="SAM" id="SignalP"/>
    </source>
</evidence>
<evidence type="ECO:0000313" key="5">
    <source>
        <dbReference type="Proteomes" id="UP000277424"/>
    </source>
</evidence>
<proteinExistence type="predicted"/>
<name>A0A420WAV8_9PROT</name>
<reference evidence="4 5" key="1">
    <citation type="submission" date="2018-10" db="EMBL/GenBank/DDBJ databases">
        <title>Comparative analysis of microorganisms from saline springs in Andes Mountain Range, Colombia.</title>
        <authorList>
            <person name="Rubin E."/>
        </authorList>
    </citation>
    <scope>NUCLEOTIDE SEQUENCE [LARGE SCALE GENOMIC DNA]</scope>
    <source>
        <strain evidence="4 5">USBA 36</strain>
    </source>
</reference>
<protein>
    <submittedName>
        <fullName evidence="4">Dienelactone hydrolase</fullName>
    </submittedName>
</protein>
<dbReference type="InterPro" id="IPR050261">
    <property type="entry name" value="FrsA_esterase"/>
</dbReference>
<organism evidence="4 5">
    <name type="scientific">Oceanibaculum indicum</name>
    <dbReference type="NCBI Taxonomy" id="526216"/>
    <lineage>
        <taxon>Bacteria</taxon>
        <taxon>Pseudomonadati</taxon>
        <taxon>Pseudomonadota</taxon>
        <taxon>Alphaproteobacteria</taxon>
        <taxon>Rhodospirillales</taxon>
        <taxon>Oceanibaculaceae</taxon>
        <taxon>Oceanibaculum</taxon>
    </lineage>
</organism>
<evidence type="ECO:0000256" key="1">
    <source>
        <dbReference type="ARBA" id="ARBA00022801"/>
    </source>
</evidence>
<dbReference type="EMBL" id="RBIG01000004">
    <property type="protein sequence ID" value="RKQ68113.1"/>
    <property type="molecule type" value="Genomic_DNA"/>
</dbReference>
<feature type="domain" description="Dienelactone hydrolase" evidence="3">
    <location>
        <begin position="73"/>
        <end position="258"/>
    </location>
</feature>
<feature type="signal peptide" evidence="2">
    <location>
        <begin position="1"/>
        <end position="20"/>
    </location>
</feature>
<dbReference type="AlphaFoldDB" id="A0A420WAV8"/>
<dbReference type="InterPro" id="IPR029058">
    <property type="entry name" value="AB_hydrolase_fold"/>
</dbReference>
<evidence type="ECO:0000259" key="3">
    <source>
        <dbReference type="Pfam" id="PF01738"/>
    </source>
</evidence>
<keyword evidence="2" id="KW-0732">Signal</keyword>
<dbReference type="Proteomes" id="UP000277424">
    <property type="component" value="Unassembled WGS sequence"/>
</dbReference>
<gene>
    <name evidence="4" type="ORF">BCL74_3432</name>
</gene>
<dbReference type="Pfam" id="PF01738">
    <property type="entry name" value="DLH"/>
    <property type="match status" value="1"/>
</dbReference>
<dbReference type="OrthoDB" id="9771666at2"/>
<comment type="caution">
    <text evidence="4">The sequence shown here is derived from an EMBL/GenBank/DDBJ whole genome shotgun (WGS) entry which is preliminary data.</text>
</comment>
<dbReference type="GO" id="GO:0052689">
    <property type="term" value="F:carboxylic ester hydrolase activity"/>
    <property type="evidence" value="ECO:0007669"/>
    <property type="project" value="UniProtKB-ARBA"/>
</dbReference>
<keyword evidence="1 4" id="KW-0378">Hydrolase</keyword>